<dbReference type="Pfam" id="PF24606">
    <property type="entry name" value="CEMIP_beta-hel"/>
    <property type="match status" value="1"/>
</dbReference>
<dbReference type="InterPro" id="IPR011050">
    <property type="entry name" value="Pectin_lyase_fold/virulence"/>
</dbReference>
<dbReference type="InterPro" id="IPR019316">
    <property type="entry name" value="G8_domain"/>
</dbReference>
<dbReference type="InterPro" id="IPR014756">
    <property type="entry name" value="Ig_E-set"/>
</dbReference>
<dbReference type="SUPFAM" id="SSF81296">
    <property type="entry name" value="E set domains"/>
    <property type="match status" value="1"/>
</dbReference>
<accession>A0ABN7SV46</accession>
<evidence type="ECO:0000313" key="15">
    <source>
        <dbReference type="Proteomes" id="UP001158576"/>
    </source>
</evidence>
<keyword evidence="9" id="KW-0325">Glycoprotein</keyword>
<protein>
    <submittedName>
        <fullName evidence="14">Oidioi.mRNA.OKI2018_I69.chr1.g1508.t1.cds</fullName>
    </submittedName>
</protein>
<dbReference type="SUPFAM" id="SSF51126">
    <property type="entry name" value="Pectin lyase-like"/>
    <property type="match status" value="1"/>
</dbReference>
<evidence type="ECO:0000256" key="2">
    <source>
        <dbReference type="ARBA" id="ARBA00004236"/>
    </source>
</evidence>
<evidence type="ECO:0000259" key="13">
    <source>
        <dbReference type="PROSITE" id="PS51484"/>
    </source>
</evidence>
<keyword evidence="15" id="KW-1185">Reference proteome</keyword>
<dbReference type="Gene3D" id="1.10.287.70">
    <property type="match status" value="1"/>
</dbReference>
<organism evidence="14 15">
    <name type="scientific">Oikopleura dioica</name>
    <name type="common">Tunicate</name>
    <dbReference type="NCBI Taxonomy" id="34765"/>
    <lineage>
        <taxon>Eukaryota</taxon>
        <taxon>Metazoa</taxon>
        <taxon>Chordata</taxon>
        <taxon>Tunicata</taxon>
        <taxon>Appendicularia</taxon>
        <taxon>Copelata</taxon>
        <taxon>Oikopleuridae</taxon>
        <taxon>Oikopleura</taxon>
    </lineage>
</organism>
<comment type="subcellular location">
    <subcellularLocation>
        <location evidence="2">Cell membrane</location>
    </subcellularLocation>
    <subcellularLocation>
        <location evidence="3">Cell projection</location>
    </subcellularLocation>
    <subcellularLocation>
        <location evidence="1">Membrane</location>
        <topology evidence="1">Single-pass membrane protein</topology>
    </subcellularLocation>
</comment>
<dbReference type="InterPro" id="IPR002909">
    <property type="entry name" value="IPT_dom"/>
</dbReference>
<dbReference type="InterPro" id="IPR052387">
    <property type="entry name" value="Fibrocystin"/>
</dbReference>
<evidence type="ECO:0000256" key="1">
    <source>
        <dbReference type="ARBA" id="ARBA00004167"/>
    </source>
</evidence>
<evidence type="ECO:0000256" key="11">
    <source>
        <dbReference type="SAM" id="MobiDB-lite"/>
    </source>
</evidence>
<keyword evidence="8 12" id="KW-0472">Membrane</keyword>
<evidence type="ECO:0000256" key="4">
    <source>
        <dbReference type="ARBA" id="ARBA00022475"/>
    </source>
</evidence>
<gene>
    <name evidence="14" type="ORF">OKIOD_LOCUS10273</name>
</gene>
<evidence type="ECO:0000256" key="8">
    <source>
        <dbReference type="ARBA" id="ARBA00023136"/>
    </source>
</evidence>
<evidence type="ECO:0000256" key="12">
    <source>
        <dbReference type="SAM" id="Phobius"/>
    </source>
</evidence>
<keyword evidence="4" id="KW-1003">Cell membrane</keyword>
<evidence type="ECO:0000256" key="5">
    <source>
        <dbReference type="ARBA" id="ARBA00022692"/>
    </source>
</evidence>
<feature type="domain" description="G8" evidence="13">
    <location>
        <begin position="1904"/>
        <end position="2027"/>
    </location>
</feature>
<dbReference type="PANTHER" id="PTHR46769:SF2">
    <property type="entry name" value="FIBROCYSTIN-L ISOFORM 2 PRECURSOR-RELATED"/>
    <property type="match status" value="1"/>
</dbReference>
<dbReference type="InterPro" id="IPR013783">
    <property type="entry name" value="Ig-like_fold"/>
</dbReference>
<dbReference type="Pfam" id="PF01833">
    <property type="entry name" value="TIG"/>
    <property type="match status" value="1"/>
</dbReference>
<keyword evidence="10" id="KW-0966">Cell projection</keyword>
<dbReference type="InterPro" id="IPR055401">
    <property type="entry name" value="CEMIP_beta-hel_dom"/>
</dbReference>
<evidence type="ECO:0000256" key="6">
    <source>
        <dbReference type="ARBA" id="ARBA00022729"/>
    </source>
</evidence>
<dbReference type="PANTHER" id="PTHR46769">
    <property type="entry name" value="POLYCYSTIC KIDNEY AND HEPATIC DISEASE 1 (AUTOSOMAL RECESSIVE)-LIKE 1"/>
    <property type="match status" value="1"/>
</dbReference>
<dbReference type="Pfam" id="PF10162">
    <property type="entry name" value="G8"/>
    <property type="match status" value="2"/>
</dbReference>
<feature type="transmembrane region" description="Helical" evidence="12">
    <location>
        <begin position="55"/>
        <end position="75"/>
    </location>
</feature>
<dbReference type="CDD" id="cd00603">
    <property type="entry name" value="IPT_PCSR"/>
    <property type="match status" value="3"/>
</dbReference>
<reference evidence="14 15" key="1">
    <citation type="submission" date="2021-04" db="EMBL/GenBank/DDBJ databases">
        <authorList>
            <person name="Bliznina A."/>
        </authorList>
    </citation>
    <scope>NUCLEOTIDE SEQUENCE [LARGE SCALE GENOMIC DNA]</scope>
</reference>
<evidence type="ECO:0000256" key="3">
    <source>
        <dbReference type="ARBA" id="ARBA00004316"/>
    </source>
</evidence>
<dbReference type="InterPro" id="IPR012334">
    <property type="entry name" value="Pectin_lyas_fold"/>
</dbReference>
<dbReference type="PROSITE" id="PS51484">
    <property type="entry name" value="G8"/>
    <property type="match status" value="1"/>
</dbReference>
<dbReference type="Proteomes" id="UP001158576">
    <property type="component" value="Chromosome 1"/>
</dbReference>
<keyword evidence="7 12" id="KW-1133">Transmembrane helix</keyword>
<name>A0ABN7SV46_OIKDI</name>
<feature type="region of interest" description="Disordered" evidence="11">
    <location>
        <begin position="99"/>
        <end position="123"/>
    </location>
</feature>
<dbReference type="SMART" id="SM00710">
    <property type="entry name" value="PbH1"/>
    <property type="match status" value="6"/>
</dbReference>
<dbReference type="EMBL" id="OU015566">
    <property type="protein sequence ID" value="CAG5104754.1"/>
    <property type="molecule type" value="Genomic_DNA"/>
</dbReference>
<evidence type="ECO:0000313" key="14">
    <source>
        <dbReference type="EMBL" id="CAG5104754.1"/>
    </source>
</evidence>
<evidence type="ECO:0000256" key="10">
    <source>
        <dbReference type="ARBA" id="ARBA00023273"/>
    </source>
</evidence>
<sequence length="3164" mass="354036">MFVESEYVQEHFKTFQDGIWTAFVFLTMDGWRMNFQSGFDFYDYGKDTELGDRELIFIFWYFVNILLIILFSIIMNSMIVARVVTNLDNAMLEQDAIRDSEKDADDQEEKKPTQVEENNNQMDDGDEASLIFMANHPAFQKLKQKPLFKTGLGNMNIDRVEDVLMIINALERNLREYTRIREKLCRIMEEMQILNDPLTTNNEALRVLACTAAGQELRESANLTGPLSYRQSQSCNLPAKKNVGAIFGQRSVEIRLWRENAYVLCDIVEFLSSETTMICITPKFEAEGRYRVEFIDNAEQIKMVTSNKIYVSQQYAPFINDVKSRGRSTRFIGSSDRVSLEGDFLASGIEPSETHENIDDEQNHSLLLPEIELVHMQTNKSFYSQINVTEGQIEFFADEIPLGDFQIYLRSLTYGKSSIAAGPMKNVDLVVFPVIHDVQKDKDNNLYLFGSGFDENCEVMVFNWPCIRDFSSNARLFQPLVSKGSFKIETAGLVLVRLSQCDPESGFCASPVIIFDGHSSGEVFTDVHKFKKTSNYYLEIFVLRRSINGFTSHLYVSMINNDENEENLYDESSLTEKIEMKFQRSGIFETVYLIKFKVDQPSDFEFQFKYGDRETAPFLLKGNTNTIQKELHMLSETECKSLGNMQVIFHEEFESSKNNEVTGNIDPFCGLYALETKSAYLQKLHSSRVRSNTKLCFAFKGSLENYVTLNIEAKKGKSRKIYQIEMDLDNVDPTMVHENWRYQCQEIYNPVIEYIREEQDSIFINNVVFHPTEKTSMMLDDIYLGENIGFFTRVQENIGARPGDEFIVHYGVTWKNANLGFDAQLQITIQSENCLENIPPPEIVGKETGAFPAISFSSPNGWKSSRLVGKYSFTQIDEPFIHQYSKKGVLVQIERQQSQYISSSEVVTVQSGDVSADLDLSINDFDLATELETKFGIVAKVLSTGKCYDKERHISLESIDARDLEDVIVDRANSVFDEIDVSVVRHGGRLIGLLSAKNMQVAAAHKAVFLKCPEGVYSECRADNLCDFSSLKTIEQEIIEIEGSAEGSGIETPTRTFVNPSYQEENEIKEDNFFSDTFEVDLGSSFMRRNDNCKIQSIYPRRFSLLGNVRLTIFTKNCDPLNKSDSILIANRNCKIISSSNDQIECFLKETQPVVHVSLRSLESGWLPEIIKIQTGAKISWSWKEMELPNGHDAQIRVQQTMTRGRVEYNRLGFISDSGAFSFEREFLQPGHYFYSSGWIDADQTLAFTGEIVVVDKFDASFILNINDEEVKANFKDSFQQVTALDVTTESDEESFVDGSRLFIHFNELPDNPGKITVELYNQKCENAKVINSTTITCDFNLRGGHSTDCNLKVELSNFGDVFYSENANNCPKIVPVVYNPIGNYGVGKNGGAEISINGDFRNFLVADISVIAGSTELKVTDFSNGEIKLLVPELDEGSYNLNIYYRNHWFKTFTMVASEIFTSTIVQTEVQTSSQSNSITMTGFFVGEIESITIDDQICNIKFSSSSQIRCKVSNVRAGTYIPKVLMSLGYASTDGKLGQVAATILGDVRSIYPDQGSFGGGNWINVYGSGFSEQMSVMVIPDEEKAGDLCGGECEIKFIHHELLKLKIPQLRGIKGKDQVPSSIFLISTHQEKPVPFNRALYSYKNELTARAEALKHPEFPDRFVLEVSGLNMLDEITILGEAFDPICGNQQVNVEGGNSTCVIFSCSETFISCRLPPRSPGAKRLDVEHLSNGFAKSSSLQVIYSLHIKSVHPLSAGTNGGNVITIRGAGFGEDEPAVEVAICGQLCEIMTFSVSLDQEITCKLPFYDFSLKQCLVNVQSIEDPSISLSYDEYFVFDEKRTLNVIKQSDFYGPSSGGYEYAVTLDKINDHETPIRLISKNSGEVYFPMKKFEVIDNWSDSWTWGCLENENCKPIAGDLIEIPKGAKILLDESTPILKAILISGGILRIKDDNIALNIQYIIITNGGQLLVGSEEEPIATKVEINLHGEMSDHQLPLYGSKVIAVHDGKVEMYGQEKQSWTTLSQEAVEETARISVEDSSSWQVGDQLVIATTGGPDSHAESERVKIVEIQEDFIRVNRKLRNTHTYHPVSIEQSGVSVTLTAEVINLSRTIVIQGVIGEDKKFGGHLVAAHNAEKMILSYVEFKNVGQAFQLGRYPIHFHITGNEQNSKLLGCSIHRSFNRAVTFHAVHHLRAIGNVAYNIIGHAFFLEDGIETHNYLDSNVAIFTQQGTSLLNTDLWAAGFWITNPDNVLVGNRAVGGTHNGFWYNMPKRPTGPSFTKSICPRFTEMGRFEQNTAHSNGWFGLWIYPVYIPRKDSSCDIDEPSLAEFRDSLFWNNERGAETVLTGMLKFSNLTAIRNRRAGLSAMEAYLAEWPALTFEDSTIIAHLDGESCPNEHRPAIGLETPWKRGSFIADGVTFVNFNDEECVAVDPCYKAYKHDCANTGRFSRTTFVNSTNKVVFTYANEYVIDDTDGSFMENDLPGKILPASGILPKDKCTKPAQISKSGVEPVWCDDSVVIRKFGLHKTDEAFFGSDLIVNTRHGENRVPFRQLRFSHASGWIGFLLGDSENTISFSAQNHTTANWTMNIFDIEATDNLSITGDQYYGGEVKVDFTNLNQSLTSEELHFTLPNVNSLDEEIIVTEQEVTTTTEETTTEENGNFDFGNIMSLMNGEERKHIQLSSLDHVDGTDLVIAENEILFLDSDLNARHIVIHGKLLLAENVTKLEIQAEMIFVLGVFDLNPSCSQQVNLTLHGNWDSTTAEFGGYVGGSKVIFVAPSGEFTANGCTAERMLRFESKITSGSSNFTSFTVFPGDELIFLPEVLDPQQFENATVISNENGEVNFEPALEYDHEFAVNLRSNLRISGVANNSFGGRILSRGSLKLTNVELSAFGQRGYNELSDYRAAIAIDGYQATAKIVLCSVSKSHNSAIFVNNSPNVLLDRNVIFDVIGDGIRLNGRGNVALLGNIVANIKHPLLHPRSSTTGNKGFRIWPSGIQTDETQGNSVSMIDNHVIYSEGFGFRTGGEKCSSERTCGHVQQTSSASSPNTVRGALHGVTVWGNGHNECTLIRNFAISNTVDYGVYVQTDANVQVENVDIRGSTVGMSVLVYGADSRKHELVDKSVSISNSKIVLSDPVFFPQLEILNRTSSVRQKGTGQRDKSES</sequence>
<proteinExistence type="predicted"/>
<evidence type="ECO:0000256" key="9">
    <source>
        <dbReference type="ARBA" id="ARBA00023180"/>
    </source>
</evidence>
<dbReference type="Gene3D" id="2.160.20.10">
    <property type="entry name" value="Single-stranded right-handed beta-helix, Pectin lyase-like"/>
    <property type="match status" value="2"/>
</dbReference>
<evidence type="ECO:0000256" key="7">
    <source>
        <dbReference type="ARBA" id="ARBA00022989"/>
    </source>
</evidence>
<dbReference type="Gene3D" id="2.60.40.10">
    <property type="entry name" value="Immunoglobulins"/>
    <property type="match status" value="1"/>
</dbReference>
<dbReference type="InterPro" id="IPR006626">
    <property type="entry name" value="PbH1"/>
</dbReference>
<dbReference type="SMART" id="SM01225">
    <property type="entry name" value="G8"/>
    <property type="match status" value="1"/>
</dbReference>
<keyword evidence="5 12" id="KW-0812">Transmembrane</keyword>
<keyword evidence="6" id="KW-0732">Signal</keyword>